<dbReference type="PROSITE" id="PS50801">
    <property type="entry name" value="STAS"/>
    <property type="match status" value="1"/>
</dbReference>
<feature type="domain" description="STAS" evidence="2">
    <location>
        <begin position="16"/>
        <end position="64"/>
    </location>
</feature>
<accession>A0A5B8Y794</accession>
<dbReference type="OrthoDB" id="9805022at2"/>
<dbReference type="Pfam" id="PF13466">
    <property type="entry name" value="STAS_2"/>
    <property type="match status" value="1"/>
</dbReference>
<dbReference type="NCBIfam" id="TIGR00056">
    <property type="entry name" value="MlaE family lipid ABC transporter permease subunit"/>
    <property type="match status" value="1"/>
</dbReference>
<dbReference type="PANTHER" id="PTHR30188">
    <property type="entry name" value="ABC TRANSPORTER PERMEASE PROTEIN-RELATED"/>
    <property type="match status" value="1"/>
</dbReference>
<proteinExistence type="inferred from homology"/>
<comment type="caution">
    <text evidence="1">Lacks conserved residue(s) required for the propagation of feature annotation.</text>
</comment>
<organism evidence="3 4">
    <name type="scientific">Persicimonas caeni</name>
    <dbReference type="NCBI Taxonomy" id="2292766"/>
    <lineage>
        <taxon>Bacteria</taxon>
        <taxon>Deltaproteobacteria</taxon>
        <taxon>Bradymonadales</taxon>
        <taxon>Bradymonadaceae</taxon>
        <taxon>Persicimonas</taxon>
    </lineage>
</organism>
<reference evidence="3 4" key="1">
    <citation type="submission" date="2019-06" db="EMBL/GenBank/DDBJ databases">
        <title>Persicimonas caeni gen. nov., sp. nov., a predatory bacterium isolated from solar saltern.</title>
        <authorList>
            <person name="Wang S."/>
        </authorList>
    </citation>
    <scope>NUCLEOTIDE SEQUENCE [LARGE SCALE GENOMIC DNA]</scope>
    <source>
        <strain evidence="3 4">YN101</strain>
    </source>
</reference>
<dbReference type="RefSeq" id="WP_141198326.1">
    <property type="nucleotide sequence ID" value="NZ_CP041186.1"/>
</dbReference>
<dbReference type="GO" id="GO:0005548">
    <property type="term" value="F:phospholipid transporter activity"/>
    <property type="evidence" value="ECO:0007669"/>
    <property type="project" value="TreeGrafter"/>
</dbReference>
<dbReference type="InterPro" id="IPR058548">
    <property type="entry name" value="MlaB-like_STAS"/>
</dbReference>
<dbReference type="InterPro" id="IPR003453">
    <property type="entry name" value="ABC_MlaE_roteobac"/>
</dbReference>
<dbReference type="Gene3D" id="3.30.750.24">
    <property type="entry name" value="STAS domain"/>
    <property type="match status" value="1"/>
</dbReference>
<dbReference type="PANTHER" id="PTHR30188:SF3">
    <property type="entry name" value="ABC TRANSPORTER PERMEASE"/>
    <property type="match status" value="1"/>
</dbReference>
<dbReference type="InterPro" id="IPR030802">
    <property type="entry name" value="Permease_MalE"/>
</dbReference>
<dbReference type="SUPFAM" id="SSF52091">
    <property type="entry name" value="SpoIIaa-like"/>
    <property type="match status" value="1"/>
</dbReference>
<feature type="transmembrane region" description="Helical" evidence="1">
    <location>
        <begin position="306"/>
        <end position="329"/>
    </location>
</feature>
<keyword evidence="1" id="KW-0472">Membrane</keyword>
<evidence type="ECO:0000313" key="4">
    <source>
        <dbReference type="Proteomes" id="UP000315995"/>
    </source>
</evidence>
<dbReference type="Pfam" id="PF02405">
    <property type="entry name" value="MlaE"/>
    <property type="match status" value="1"/>
</dbReference>
<accession>A0A4Y6PU43</accession>
<dbReference type="GO" id="GO:0043190">
    <property type="term" value="C:ATP-binding cassette (ABC) transporter complex"/>
    <property type="evidence" value="ECO:0007669"/>
    <property type="project" value="InterPro"/>
</dbReference>
<protein>
    <submittedName>
        <fullName evidence="3">MlaE family lipid ABC transporter permease subunit</fullName>
    </submittedName>
</protein>
<gene>
    <name evidence="3" type="ORF">FIV42_14190</name>
</gene>
<keyword evidence="4" id="KW-1185">Reference proteome</keyword>
<evidence type="ECO:0000256" key="1">
    <source>
        <dbReference type="RuleBase" id="RU362044"/>
    </source>
</evidence>
<evidence type="ECO:0000313" key="3">
    <source>
        <dbReference type="EMBL" id="QDG51846.1"/>
    </source>
</evidence>
<dbReference type="CDD" id="cd07043">
    <property type="entry name" value="STAS_anti-anti-sigma_factors"/>
    <property type="match status" value="1"/>
</dbReference>
<comment type="similarity">
    <text evidence="1">Belongs to the MlaE permease family.</text>
</comment>
<keyword evidence="1" id="KW-0812">Transmembrane</keyword>
<dbReference type="InterPro" id="IPR036513">
    <property type="entry name" value="STAS_dom_sf"/>
</dbReference>
<name>A0A4Y6PU43_PERCE</name>
<dbReference type="AlphaFoldDB" id="A0A4Y6PU43"/>
<feature type="transmembrane region" description="Helical" evidence="1">
    <location>
        <begin position="157"/>
        <end position="180"/>
    </location>
</feature>
<dbReference type="InterPro" id="IPR002645">
    <property type="entry name" value="STAS_dom"/>
</dbReference>
<evidence type="ECO:0000259" key="2">
    <source>
        <dbReference type="PROSITE" id="PS50801"/>
    </source>
</evidence>
<sequence>MEITREDIDGGRTVRLKPRGALDVDHAEKLHAEFEHLCAQSGVEQVVVDFSEVRELDSAGIAVISLGSYRLGEVGRQLHTENLSDEQRDALDLMPQFTGELAEKYVPTFFESVGELGLNGWHELKHYYDTFTDAVFAFVDMFKGRFPPKNSVTEQSVAIGVDAFPIIGLLSLLLGLIMAFQSAYQLRQFGANIYVANLVVISMVREFGPMMTGIMLAGRSGSAIAAELATMKVQEEIDALQTMGINPSRYLILPRMIAITIVTPSLALMSDIIGVSGGFLIGTLYLDLSADSYINQTLISVTLGDVMHGLLKSVVFAWIIGTIACYAGMNVRGGASGVGRATTRAVVASIFMIIVADSIFTTVSTLMGG</sequence>
<keyword evidence="1" id="KW-1133">Transmembrane helix</keyword>
<dbReference type="Proteomes" id="UP000315995">
    <property type="component" value="Chromosome"/>
</dbReference>
<feature type="transmembrane region" description="Helical" evidence="1">
    <location>
        <begin position="341"/>
        <end position="363"/>
    </location>
</feature>
<feature type="transmembrane region" description="Helical" evidence="1">
    <location>
        <begin position="257"/>
        <end position="286"/>
    </location>
</feature>
<dbReference type="EMBL" id="CP041186">
    <property type="protein sequence ID" value="QDG51846.1"/>
    <property type="molecule type" value="Genomic_DNA"/>
</dbReference>